<proteinExistence type="predicted"/>
<dbReference type="GeneID" id="93652034"/>
<dbReference type="InterPro" id="IPR004875">
    <property type="entry name" value="DDE_SF_endonuclease_dom"/>
</dbReference>
<organism evidence="2 3">
    <name type="scientific">Candida metapsilosis</name>
    <dbReference type="NCBI Taxonomy" id="273372"/>
    <lineage>
        <taxon>Eukaryota</taxon>
        <taxon>Fungi</taxon>
        <taxon>Dikarya</taxon>
        <taxon>Ascomycota</taxon>
        <taxon>Saccharomycotina</taxon>
        <taxon>Pichiomycetes</taxon>
        <taxon>Debaryomycetaceae</taxon>
        <taxon>Candida/Lodderomyces clade</taxon>
        <taxon>Candida</taxon>
    </lineage>
</organism>
<gene>
    <name evidence="2" type="ORF">I9W82_003405</name>
</gene>
<protein>
    <recommendedName>
        <fullName evidence="1">DDE-1 domain-containing protein</fullName>
    </recommendedName>
</protein>
<evidence type="ECO:0000313" key="2">
    <source>
        <dbReference type="EMBL" id="KAG5418687.1"/>
    </source>
</evidence>
<dbReference type="AlphaFoldDB" id="A0A8H8DAY8"/>
<sequence length="463" mass="53699">MSTSKQLKAIPGDPRERLAKKFRLDEDELSICGEEGNKILAESSTFTVGEEYGICCYLAKRARSGFIINREVVLKIGQELILHLDKPKEKCNVGKTWADLFLQKYPQLLELNKYIKSGDCVCTPYYEEIQDWFESFQETRATHGVKPERVYCVDMVAFVHAEERDKWRHWPNEYTINFENDFCTLIETISMTGERLNPSMVFKGDEIPLRSFPEKVPDWGFVSTKDGSINDNLAFSWLQKVFIPGVGAGKDKEPVILLHNLDEFRDIEFLEICRENNIIYIPYATNSEDITNPFTQFSFSLPNMDFDAKLFNRLNDSSTGDKMRAKLILALAESDIFSKENILDAWHEVGIQPYNPKEVLDSEEVKHDPLLQMSQKPAWIQNDEIVTKLESKPDSGGVNHERSNIDFKKRYCQLEELRFRSDRQMDQFRSMIKLEILANGQPWKWGSEKYISEKLALLYGIPY</sequence>
<dbReference type="OrthoDB" id="10065929at2759"/>
<dbReference type="GO" id="GO:0003676">
    <property type="term" value="F:nucleic acid binding"/>
    <property type="evidence" value="ECO:0007669"/>
    <property type="project" value="InterPro"/>
</dbReference>
<dbReference type="EMBL" id="JAEOAQ010000004">
    <property type="protein sequence ID" value="KAG5418687.1"/>
    <property type="molecule type" value="Genomic_DNA"/>
</dbReference>
<dbReference type="Proteomes" id="UP000669133">
    <property type="component" value="Unassembled WGS sequence"/>
</dbReference>
<comment type="caution">
    <text evidence="2">The sequence shown here is derived from an EMBL/GenBank/DDBJ whole genome shotgun (WGS) entry which is preliminary data.</text>
</comment>
<keyword evidence="3" id="KW-1185">Reference proteome</keyword>
<reference evidence="2 3" key="1">
    <citation type="submission" date="2020-12" db="EMBL/GenBank/DDBJ databases">
        <title>Effect of drift, selection, and recombination on the evolution of hybrid genomes in Candida yeast pathogens.</title>
        <authorList>
            <person name="Mixao V."/>
            <person name="Ksiezopolska E."/>
            <person name="Saus E."/>
            <person name="Boekhout T."/>
            <person name="Gacser A."/>
            <person name="Gabaldon T."/>
        </authorList>
    </citation>
    <scope>NUCLEOTIDE SEQUENCE [LARGE SCALE GENOMIC DNA]</scope>
    <source>
        <strain evidence="2 3">BP57</strain>
    </source>
</reference>
<dbReference type="Pfam" id="PF03184">
    <property type="entry name" value="DDE_1"/>
    <property type="match status" value="1"/>
</dbReference>
<accession>A0A8H8DAY8</accession>
<feature type="domain" description="DDE-1" evidence="1">
    <location>
        <begin position="183"/>
        <end position="300"/>
    </location>
</feature>
<evidence type="ECO:0000313" key="3">
    <source>
        <dbReference type="Proteomes" id="UP000669133"/>
    </source>
</evidence>
<dbReference type="RefSeq" id="XP_067547803.1">
    <property type="nucleotide sequence ID" value="XM_067692367.1"/>
</dbReference>
<name>A0A8H8DAY8_9ASCO</name>
<evidence type="ECO:0000259" key="1">
    <source>
        <dbReference type="Pfam" id="PF03184"/>
    </source>
</evidence>